<dbReference type="OrthoDB" id="2562743at2759"/>
<dbReference type="Proteomes" id="UP000323386">
    <property type="component" value="Unassembled WGS sequence"/>
</dbReference>
<dbReference type="AlphaFoldDB" id="A0A5C3F835"/>
<dbReference type="PANTHER" id="PTHR21974">
    <property type="entry name" value="RE15880P"/>
    <property type="match status" value="1"/>
</dbReference>
<sequence length="586" mass="64181">MTAVAHASSIGAAFDALGLDEGRLAGGPPPPTFFQATTASNIQGQAAIPIYIAPLRDRIVEASDRHTSLTQRLEALGDVPARMERDKEALYQCSGRLSSLRARTKTFESDDRAARKAYSDKVGNFAKRIINKRPARGRAVALAKDHHERARTDLEQHLDLIRATEAELLRIRAELSDLELKQVEYLQLVEDLEHLNDSLFAGPTPEFPEEDLLEWEHNVLVETGRQLQAEANRERRARQLLNQASPSLTACITDLRKALQICIELGVANNRKYSHQMFVGGSTSATVKATTSLVLRTKTNSGKFYTTIAKARGSQALVRRAPDFSVIELHLMPGQRSPKAVDEKGLHKAMEGSYAQARFCETYLRDEISQSVGRQAKLKEQGALLEEHIAQARRELDAYRRRIVVAVASGNEAALLDDVAALPSCPLADPHQPKRSVAFSVGDLGARHTPGPVILGNVINGAILRETVLSHTRQRSFSLTTTGTVTQLVDLRTRGGDDDDDDDDEAQVGRRGAEGSDDDGGEGVERQVAVQSTKDPNVAATVAMSAVTDVESPAERLRKEALRRLRAILARSIGTPEIEELPSYPI</sequence>
<organism evidence="3 4">
    <name type="scientific">Pseudozyma flocculosa</name>
    <dbReference type="NCBI Taxonomy" id="84751"/>
    <lineage>
        <taxon>Eukaryota</taxon>
        <taxon>Fungi</taxon>
        <taxon>Dikarya</taxon>
        <taxon>Basidiomycota</taxon>
        <taxon>Ustilaginomycotina</taxon>
        <taxon>Ustilaginomycetes</taxon>
        <taxon>Ustilaginales</taxon>
        <taxon>Ustilaginaceae</taxon>
        <taxon>Pseudozyma</taxon>
    </lineage>
</organism>
<evidence type="ECO:0000313" key="4">
    <source>
        <dbReference type="Proteomes" id="UP000323386"/>
    </source>
</evidence>
<keyword evidence="1" id="KW-0175">Coiled coil</keyword>
<feature type="compositionally biased region" description="Acidic residues" evidence="2">
    <location>
        <begin position="497"/>
        <end position="506"/>
    </location>
</feature>
<feature type="coiled-coil region" evidence="1">
    <location>
        <begin position="375"/>
        <end position="402"/>
    </location>
</feature>
<feature type="region of interest" description="Disordered" evidence="2">
    <location>
        <begin position="490"/>
        <end position="523"/>
    </location>
</feature>
<evidence type="ECO:0000256" key="2">
    <source>
        <dbReference type="SAM" id="MobiDB-lite"/>
    </source>
</evidence>
<dbReference type="EMBL" id="OOIP01000016">
    <property type="protein sequence ID" value="SPO39887.1"/>
    <property type="molecule type" value="Genomic_DNA"/>
</dbReference>
<gene>
    <name evidence="3" type="ORF">PSFLO_05368</name>
</gene>
<keyword evidence="4" id="KW-1185">Reference proteome</keyword>
<proteinExistence type="predicted"/>
<reference evidence="3 4" key="1">
    <citation type="submission" date="2018-03" db="EMBL/GenBank/DDBJ databases">
        <authorList>
            <person name="Guldener U."/>
        </authorList>
    </citation>
    <scope>NUCLEOTIDE SEQUENCE [LARGE SCALE GENOMIC DNA]</scope>
    <source>
        <strain evidence="3 4">DAOM196992</strain>
    </source>
</reference>
<protein>
    <submittedName>
        <fullName evidence="3">Uncharacterized protein</fullName>
    </submittedName>
</protein>
<name>A0A5C3F835_9BASI</name>
<dbReference type="PANTHER" id="PTHR21974:SF2">
    <property type="entry name" value="RE15880P"/>
    <property type="match status" value="1"/>
</dbReference>
<feature type="coiled-coil region" evidence="1">
    <location>
        <begin position="147"/>
        <end position="181"/>
    </location>
</feature>
<evidence type="ECO:0000256" key="1">
    <source>
        <dbReference type="SAM" id="Coils"/>
    </source>
</evidence>
<accession>A0A5C3F835</accession>
<evidence type="ECO:0000313" key="3">
    <source>
        <dbReference type="EMBL" id="SPO39887.1"/>
    </source>
</evidence>